<dbReference type="GO" id="GO:0008061">
    <property type="term" value="F:chitin binding"/>
    <property type="evidence" value="ECO:0007669"/>
    <property type="project" value="InterPro"/>
</dbReference>
<dbReference type="FunCoup" id="D1C1W4">
    <property type="interactions" value="117"/>
</dbReference>
<dbReference type="InterPro" id="IPR011583">
    <property type="entry name" value="Chitinase_II/V-like_cat"/>
</dbReference>
<dbReference type="STRING" id="479434.Sthe_0794"/>
<feature type="chain" id="PRO_5003021105" evidence="1">
    <location>
        <begin position="27"/>
        <end position="560"/>
    </location>
</feature>
<dbReference type="Pfam" id="PF00704">
    <property type="entry name" value="Glyco_hydro_18"/>
    <property type="match status" value="1"/>
</dbReference>
<dbReference type="Proteomes" id="UP000002027">
    <property type="component" value="Chromosome 1"/>
</dbReference>
<feature type="signal peptide" evidence="1">
    <location>
        <begin position="1"/>
        <end position="26"/>
    </location>
</feature>
<keyword evidence="3" id="KW-0378">Hydrolase</keyword>
<reference evidence="3 4" key="2">
    <citation type="journal article" date="2010" name="Stand. Genomic Sci.">
        <title>Complete genome sequence of Desulfohalobium retbaense type strain (HR(100)).</title>
        <authorList>
            <person name="Spring S."/>
            <person name="Nolan M."/>
            <person name="Lapidus A."/>
            <person name="Glavina Del Rio T."/>
            <person name="Copeland A."/>
            <person name="Tice H."/>
            <person name="Cheng J.F."/>
            <person name="Lucas S."/>
            <person name="Land M."/>
            <person name="Chen F."/>
            <person name="Bruce D."/>
            <person name="Goodwin L."/>
            <person name="Pitluck S."/>
            <person name="Ivanova N."/>
            <person name="Mavromatis K."/>
            <person name="Mikhailova N."/>
            <person name="Pati A."/>
            <person name="Chen A."/>
            <person name="Palaniappan K."/>
            <person name="Hauser L."/>
            <person name="Chang Y.J."/>
            <person name="Jeffries C.D."/>
            <person name="Munk C."/>
            <person name="Kiss H."/>
            <person name="Chain P."/>
            <person name="Han C."/>
            <person name="Brettin T."/>
            <person name="Detter J.C."/>
            <person name="Schuler E."/>
            <person name="Goker M."/>
            <person name="Rohde M."/>
            <person name="Bristow J."/>
            <person name="Eisen J.A."/>
            <person name="Markowitz V."/>
            <person name="Hugenholtz P."/>
            <person name="Kyrpides N.C."/>
            <person name="Klenk H.P."/>
        </authorList>
    </citation>
    <scope>NUCLEOTIDE SEQUENCE [LARGE SCALE GENOMIC DNA]</scope>
    <source>
        <strain evidence="4">ATCC 49802 / DSM 20745 / S 6022</strain>
    </source>
</reference>
<dbReference type="Gene3D" id="3.10.50.10">
    <property type="match status" value="1"/>
</dbReference>
<accession>D1C1W4</accession>
<dbReference type="SUPFAM" id="SSF51445">
    <property type="entry name" value="(Trans)glycosidases"/>
    <property type="match status" value="1"/>
</dbReference>
<dbReference type="InterPro" id="IPR017853">
    <property type="entry name" value="GH"/>
</dbReference>
<evidence type="ECO:0000313" key="4">
    <source>
        <dbReference type="Proteomes" id="UP000002027"/>
    </source>
</evidence>
<organism evidence="3 4">
    <name type="scientific">Sphaerobacter thermophilus (strain ATCC 49802 / DSM 20745 / KCCM 41009 / NCIMB 13125 / S 6022)</name>
    <dbReference type="NCBI Taxonomy" id="479434"/>
    <lineage>
        <taxon>Bacteria</taxon>
        <taxon>Pseudomonadati</taxon>
        <taxon>Thermomicrobiota</taxon>
        <taxon>Thermomicrobia</taxon>
        <taxon>Sphaerobacterales</taxon>
        <taxon>Sphaerobacterineae</taxon>
        <taxon>Sphaerobacteraceae</taxon>
        <taxon>Sphaerobacter</taxon>
    </lineage>
</organism>
<reference evidence="4" key="1">
    <citation type="submission" date="2009-11" db="EMBL/GenBank/DDBJ databases">
        <title>The complete chromosome 1 of Sphaerobacter thermophilus DSM 20745.</title>
        <authorList>
            <person name="Lucas S."/>
            <person name="Copeland A."/>
            <person name="Lapidus A."/>
            <person name="Glavina del Rio T."/>
            <person name="Dalin E."/>
            <person name="Tice H."/>
            <person name="Bruce D."/>
            <person name="Goodwin L."/>
            <person name="Pitluck S."/>
            <person name="Kyrpides N."/>
            <person name="Mavromatis K."/>
            <person name="Ivanova N."/>
            <person name="Mikhailova N."/>
            <person name="LaButti K.M."/>
            <person name="Clum A."/>
            <person name="Sun H.I."/>
            <person name="Brettin T."/>
            <person name="Detter J.C."/>
            <person name="Han C."/>
            <person name="Larimer F."/>
            <person name="Land M."/>
            <person name="Hauser L."/>
            <person name="Markowitz V."/>
            <person name="Cheng J.F."/>
            <person name="Hugenholtz P."/>
            <person name="Woyke T."/>
            <person name="Wu D."/>
            <person name="Steenblock K."/>
            <person name="Schneider S."/>
            <person name="Pukall R."/>
            <person name="Goeker M."/>
            <person name="Klenk H.P."/>
            <person name="Eisen J.A."/>
        </authorList>
    </citation>
    <scope>NUCLEOTIDE SEQUENCE [LARGE SCALE GENOMIC DNA]</scope>
    <source>
        <strain evidence="4">ATCC 49802 / DSM 20745 / S 6022</strain>
    </source>
</reference>
<dbReference type="eggNOG" id="COG3858">
    <property type="taxonomic scope" value="Bacteria"/>
</dbReference>
<evidence type="ECO:0000256" key="1">
    <source>
        <dbReference type="SAM" id="SignalP"/>
    </source>
</evidence>
<dbReference type="InterPro" id="IPR029070">
    <property type="entry name" value="Chitinase_insertion_sf"/>
</dbReference>
<dbReference type="AlphaFoldDB" id="D1C1W4"/>
<dbReference type="GO" id="GO:0005975">
    <property type="term" value="P:carbohydrate metabolic process"/>
    <property type="evidence" value="ECO:0007669"/>
    <property type="project" value="InterPro"/>
</dbReference>
<keyword evidence="4" id="KW-1185">Reference proteome</keyword>
<dbReference type="InParanoid" id="D1C1W4"/>
<evidence type="ECO:0000313" key="3">
    <source>
        <dbReference type="EMBL" id="ACZ38231.1"/>
    </source>
</evidence>
<dbReference type="PANTHER" id="PTHR46066">
    <property type="entry name" value="CHITINASE DOMAIN-CONTAINING PROTEIN 1 FAMILY MEMBER"/>
    <property type="match status" value="1"/>
</dbReference>
<name>D1C1W4_SPHTD</name>
<proteinExistence type="predicted"/>
<evidence type="ECO:0000259" key="2">
    <source>
        <dbReference type="PROSITE" id="PS51910"/>
    </source>
</evidence>
<sequence>MAKHGSFRAARTGAVLLLLVATLAAAIAPAPREAEARTATVRWGYYITYDPTSLATLKAHVDKLDIVSPYFYHLNADGTIEDFSQPEALSVMRKAGVTIVPMIKNVPRWDDFRDTIATPEKRDAIVERLVDLVMENNYDGIHIDFEAVNASDAALLTDFQQRLAKRFRPLGKLVTQAIAARTSDAPTAWGGAYDYAALGAINDYVVVMAYDYHYAGGNPGPVAPLPWVRNVVTYTKSRMPAATILLGMPLYGYNWNVTEKQTATSVRYDQAQALLARPGAQGGYDTTQQTPWLRYTDDAGHEHEVWYENATSIRAKLDLMLDEGVGGFAFWRLGHEDPAVWDEVARLATPATRVPPFPATPDRVYFPETGHSLAYGFKHYWERNGGLPVFGFPWTEEFSEPNPDTGEVYTVQYFERQRFEYHPENAGTVYEVLLGRLGAAEAERRGLLGTEPFLPLPASTQPDANCDYFPVTGHRLCFGFREYWSSHGLEFGDPGISFRESLALFGYPISEEFTDPVTGRTVQYFERARFEYHPENAGTPYVVLLGLLGTDEVRNKGWIR</sequence>
<dbReference type="RefSeq" id="WP_012871278.1">
    <property type="nucleotide sequence ID" value="NC_013523.1"/>
</dbReference>
<dbReference type="PROSITE" id="PS51910">
    <property type="entry name" value="GH18_2"/>
    <property type="match status" value="1"/>
</dbReference>
<dbReference type="GO" id="GO:0016787">
    <property type="term" value="F:hydrolase activity"/>
    <property type="evidence" value="ECO:0007669"/>
    <property type="project" value="UniProtKB-KW"/>
</dbReference>
<dbReference type="EMBL" id="CP001823">
    <property type="protein sequence ID" value="ACZ38231.1"/>
    <property type="molecule type" value="Genomic_DNA"/>
</dbReference>
<dbReference type="SMART" id="SM00636">
    <property type="entry name" value="Glyco_18"/>
    <property type="match status" value="1"/>
</dbReference>
<dbReference type="CAZy" id="GH18">
    <property type="family name" value="Glycoside Hydrolase Family 18"/>
</dbReference>
<dbReference type="PANTHER" id="PTHR46066:SF2">
    <property type="entry name" value="CHITINASE DOMAIN-CONTAINING PROTEIN 1"/>
    <property type="match status" value="1"/>
</dbReference>
<dbReference type="KEGG" id="sti:Sthe_0794"/>
<protein>
    <submittedName>
        <fullName evidence="3">Glycoside hydrolase family 18</fullName>
    </submittedName>
</protein>
<keyword evidence="1" id="KW-0732">Signal</keyword>
<dbReference type="HOGENOM" id="CLU_486518_0_0_0"/>
<dbReference type="InterPro" id="IPR001223">
    <property type="entry name" value="Glyco_hydro18_cat"/>
</dbReference>
<feature type="domain" description="GH18" evidence="2">
    <location>
        <begin position="40"/>
        <end position="351"/>
    </location>
</feature>
<dbReference type="OrthoDB" id="9769314at2"/>
<dbReference type="Gene3D" id="3.20.20.80">
    <property type="entry name" value="Glycosidases"/>
    <property type="match status" value="1"/>
</dbReference>
<gene>
    <name evidence="3" type="ordered locus">Sthe_0794</name>
</gene>